<name>A0A270N988_STEMA</name>
<gene>
    <name evidence="1" type="ORF">CEK00_18740</name>
</gene>
<organism evidence="1 2">
    <name type="scientific">Stenotrophomonas maltophilia</name>
    <name type="common">Pseudomonas maltophilia</name>
    <name type="synonym">Xanthomonas maltophilia</name>
    <dbReference type="NCBI Taxonomy" id="40324"/>
    <lineage>
        <taxon>Bacteria</taxon>
        <taxon>Pseudomonadati</taxon>
        <taxon>Pseudomonadota</taxon>
        <taxon>Gammaproteobacteria</taxon>
        <taxon>Lysobacterales</taxon>
        <taxon>Lysobacteraceae</taxon>
        <taxon>Stenotrophomonas</taxon>
        <taxon>Stenotrophomonas maltophilia group</taxon>
    </lineage>
</organism>
<proteinExistence type="predicted"/>
<dbReference type="EMBL" id="NJGC01000029">
    <property type="protein sequence ID" value="PAM68108.1"/>
    <property type="molecule type" value="Genomic_DNA"/>
</dbReference>
<comment type="caution">
    <text evidence="1">The sequence shown here is derived from an EMBL/GenBank/DDBJ whole genome shotgun (WGS) entry which is preliminary data.</text>
</comment>
<dbReference type="CDD" id="cd14788">
    <property type="entry name" value="GumN"/>
    <property type="match status" value="1"/>
</dbReference>
<evidence type="ECO:0000313" key="1">
    <source>
        <dbReference type="EMBL" id="PAM68108.1"/>
    </source>
</evidence>
<dbReference type="AlphaFoldDB" id="A0A270N988"/>
<dbReference type="InterPro" id="IPR002816">
    <property type="entry name" value="TraB/PrgY/GumN_fam"/>
</dbReference>
<dbReference type="RefSeq" id="WP_095379013.1">
    <property type="nucleotide sequence ID" value="NZ_JAEDVB010000027.1"/>
</dbReference>
<protein>
    <recommendedName>
        <fullName evidence="3">TraB/GumN family protein</fullName>
    </recommendedName>
</protein>
<reference evidence="1 2" key="1">
    <citation type="submission" date="2017-06" db="EMBL/GenBank/DDBJ databases">
        <title>Genome sequencing and assembly of Stenotrophomonas maltophilia DF07.</title>
        <authorList>
            <person name="Iyer R."/>
        </authorList>
    </citation>
    <scope>NUCLEOTIDE SEQUENCE [LARGE SCALE GENOMIC DNA]</scope>
    <source>
        <strain evidence="1 2">DF07</strain>
    </source>
</reference>
<sequence length="374" mass="41365">MEHVFERPANPSASHVHSMPGLNMDRLRTSSIGLIGLVLIALSSADGYARDQEEPSITPLRTVHATPPRPGPRIWKFTKGYSTVLVLGTVQPLRKGLFIDTRSVEAAISASDVVLSPPGVTLEHDGGFFGGLLLWPSIRKLKFLDGDRTLRDALTGAEYARWNELKHRYNLRDTSIERMRPMYAAWKAHDTALRASGMRTGSHLSKAILQTARRHRKPIVDARFSVPVKAAKQTIQNFHIDPALDRRCFADATSSLQPWLDRVDEIGRAWADGDIEADVLLHAPSSPSRCWVRLTNDAIANTMNLNLDVESRTHWLEALRSTTSRHNIVFTTLPLEDLLHSKGMAAALMEEGYTSDAGAIAGDQPSPSYPTSVN</sequence>
<dbReference type="Pfam" id="PF01963">
    <property type="entry name" value="TraB_PrgY_gumN"/>
    <property type="match status" value="1"/>
</dbReference>
<evidence type="ECO:0000313" key="2">
    <source>
        <dbReference type="Proteomes" id="UP000216433"/>
    </source>
</evidence>
<evidence type="ECO:0008006" key="3">
    <source>
        <dbReference type="Google" id="ProtNLM"/>
    </source>
</evidence>
<dbReference type="Proteomes" id="UP000216433">
    <property type="component" value="Unassembled WGS sequence"/>
</dbReference>
<accession>A0A270N988</accession>